<organism evidence="10 11">
    <name type="scientific">Tieghemostelium lacteum</name>
    <name type="common">Slime mold</name>
    <name type="synonym">Dictyostelium lacteum</name>
    <dbReference type="NCBI Taxonomy" id="361077"/>
    <lineage>
        <taxon>Eukaryota</taxon>
        <taxon>Amoebozoa</taxon>
        <taxon>Evosea</taxon>
        <taxon>Eumycetozoa</taxon>
        <taxon>Dictyostelia</taxon>
        <taxon>Dictyosteliales</taxon>
        <taxon>Raperosteliaceae</taxon>
        <taxon>Tieghemostelium</taxon>
    </lineage>
</organism>
<dbReference type="FunCoup" id="A0A152A864">
    <property type="interactions" value="11"/>
</dbReference>
<gene>
    <name evidence="10" type="ORF">DLAC_01061</name>
</gene>
<dbReference type="AlphaFoldDB" id="A0A152A864"/>
<accession>A0A152A864</accession>
<evidence type="ECO:0000256" key="4">
    <source>
        <dbReference type="ARBA" id="ARBA00022832"/>
    </source>
</evidence>
<evidence type="ECO:0000256" key="2">
    <source>
        <dbReference type="ARBA" id="ARBA00022679"/>
    </source>
</evidence>
<protein>
    <recommendedName>
        <fullName evidence="9">4'-phosphopantetheinyl transferase domain-containing protein</fullName>
    </recommendedName>
</protein>
<evidence type="ECO:0000256" key="8">
    <source>
        <dbReference type="ARBA" id="ARBA00050875"/>
    </source>
</evidence>
<comment type="catalytic activity">
    <reaction evidence="8">
        <text>apo-[ACP] + CoA = holo-[ACP] + adenosine 3',5'-bisphosphate + H(+)</text>
        <dbReference type="Rhea" id="RHEA:12068"/>
        <dbReference type="Rhea" id="RHEA-COMP:9685"/>
        <dbReference type="Rhea" id="RHEA-COMP:9690"/>
        <dbReference type="ChEBI" id="CHEBI:15378"/>
        <dbReference type="ChEBI" id="CHEBI:29999"/>
        <dbReference type="ChEBI" id="CHEBI:57287"/>
        <dbReference type="ChEBI" id="CHEBI:58343"/>
        <dbReference type="ChEBI" id="CHEBI:64479"/>
        <dbReference type="EC" id="2.7.8.7"/>
    </reaction>
</comment>
<dbReference type="EMBL" id="LODT01000004">
    <property type="protein sequence ID" value="KYR02237.1"/>
    <property type="molecule type" value="Genomic_DNA"/>
</dbReference>
<keyword evidence="5" id="KW-0460">Magnesium</keyword>
<proteinExistence type="inferred from homology"/>
<dbReference type="HAMAP" id="MF_00101">
    <property type="entry name" value="AcpS"/>
    <property type="match status" value="1"/>
</dbReference>
<dbReference type="SUPFAM" id="SSF56214">
    <property type="entry name" value="4'-phosphopantetheinyl transferase"/>
    <property type="match status" value="1"/>
</dbReference>
<dbReference type="GO" id="GO:0000287">
    <property type="term" value="F:magnesium ion binding"/>
    <property type="evidence" value="ECO:0007669"/>
    <property type="project" value="InterPro"/>
</dbReference>
<dbReference type="InterPro" id="IPR037143">
    <property type="entry name" value="4-PPantetheinyl_Trfase_dom_sf"/>
</dbReference>
<evidence type="ECO:0000256" key="7">
    <source>
        <dbReference type="ARBA" id="ARBA00023160"/>
    </source>
</evidence>
<evidence type="ECO:0000259" key="9">
    <source>
        <dbReference type="Pfam" id="PF01648"/>
    </source>
</evidence>
<reference evidence="10 11" key="1">
    <citation type="submission" date="2015-12" db="EMBL/GenBank/DDBJ databases">
        <title>Dictyostelia acquired genes for synthesis and detection of signals that induce cell-type specialization by lateral gene transfer from prokaryotes.</title>
        <authorList>
            <person name="Gloeckner G."/>
            <person name="Schaap P."/>
        </authorList>
    </citation>
    <scope>NUCLEOTIDE SEQUENCE [LARGE SCALE GENOMIC DNA]</scope>
    <source>
        <strain evidence="10 11">TK</strain>
    </source>
</reference>
<dbReference type="Gene3D" id="3.90.470.20">
    <property type="entry name" value="4'-phosphopantetheinyl transferase domain"/>
    <property type="match status" value="1"/>
</dbReference>
<dbReference type="Proteomes" id="UP000076078">
    <property type="component" value="Unassembled WGS sequence"/>
</dbReference>
<dbReference type="InterPro" id="IPR002582">
    <property type="entry name" value="ACPS"/>
</dbReference>
<sequence>MSKIIGIGNDIIKISRIKSSFEKGGDRFLKRAFHDEEINNFKELFLINNEKGIEYLAGRWAAKESIYKAFGGQERSKLGFPNIKILNEQITGKPIVNLQPPTFEYAKELGVKNIHIAISHDSDFAIANVILES</sequence>
<feature type="domain" description="4'-phosphopantetheinyl transferase" evidence="9">
    <location>
        <begin position="6"/>
        <end position="113"/>
    </location>
</feature>
<dbReference type="NCBIfam" id="TIGR00556">
    <property type="entry name" value="pantethn_trn"/>
    <property type="match status" value="1"/>
</dbReference>
<dbReference type="InterPro" id="IPR004568">
    <property type="entry name" value="Ppantetheine-prot_Trfase_dom"/>
</dbReference>
<keyword evidence="7" id="KW-0275">Fatty acid biosynthesis</keyword>
<keyword evidence="2" id="KW-0808">Transferase</keyword>
<name>A0A152A864_TIELA</name>
<evidence type="ECO:0000313" key="11">
    <source>
        <dbReference type="Proteomes" id="UP000076078"/>
    </source>
</evidence>
<dbReference type="Pfam" id="PF01648">
    <property type="entry name" value="ACPS"/>
    <property type="match status" value="1"/>
</dbReference>
<dbReference type="STRING" id="361077.A0A152A864"/>
<dbReference type="OMA" id="GHTERGQ"/>
<evidence type="ECO:0000256" key="6">
    <source>
        <dbReference type="ARBA" id="ARBA00023098"/>
    </source>
</evidence>
<dbReference type="GO" id="GO:0006633">
    <property type="term" value="P:fatty acid biosynthetic process"/>
    <property type="evidence" value="ECO:0007669"/>
    <property type="project" value="UniProtKB-KW"/>
</dbReference>
<keyword evidence="4" id="KW-0276">Fatty acid metabolism</keyword>
<dbReference type="NCBIfam" id="TIGR00516">
    <property type="entry name" value="acpS"/>
    <property type="match status" value="1"/>
</dbReference>
<dbReference type="InterPro" id="IPR008278">
    <property type="entry name" value="4-PPantetheinyl_Trfase_dom"/>
</dbReference>
<comment type="caution">
    <text evidence="10">The sequence shown here is derived from an EMBL/GenBank/DDBJ whole genome shotgun (WGS) entry which is preliminary data.</text>
</comment>
<dbReference type="OrthoDB" id="15433at2759"/>
<keyword evidence="3" id="KW-0479">Metal-binding</keyword>
<evidence type="ECO:0000256" key="5">
    <source>
        <dbReference type="ARBA" id="ARBA00022842"/>
    </source>
</evidence>
<evidence type="ECO:0000256" key="3">
    <source>
        <dbReference type="ARBA" id="ARBA00022723"/>
    </source>
</evidence>
<keyword evidence="6" id="KW-0443">Lipid metabolism</keyword>
<keyword evidence="1" id="KW-0444">Lipid biosynthesis</keyword>
<keyword evidence="11" id="KW-1185">Reference proteome</keyword>
<evidence type="ECO:0000313" key="10">
    <source>
        <dbReference type="EMBL" id="KYR02237.1"/>
    </source>
</evidence>
<evidence type="ECO:0000256" key="1">
    <source>
        <dbReference type="ARBA" id="ARBA00022516"/>
    </source>
</evidence>
<dbReference type="InParanoid" id="A0A152A864"/>
<dbReference type="FunFam" id="3.90.470.20:FF:000001">
    <property type="entry name" value="Holo-[acyl-carrier-protein] synthase"/>
    <property type="match status" value="1"/>
</dbReference>
<dbReference type="GO" id="GO:0008897">
    <property type="term" value="F:holo-[acyl-carrier-protein] synthase activity"/>
    <property type="evidence" value="ECO:0007669"/>
    <property type="project" value="UniProtKB-EC"/>
</dbReference>